<organism evidence="5 6">
    <name type="scientific">Streptomyces mirabilis</name>
    <dbReference type="NCBI Taxonomy" id="68239"/>
    <lineage>
        <taxon>Bacteria</taxon>
        <taxon>Bacillati</taxon>
        <taxon>Actinomycetota</taxon>
        <taxon>Actinomycetes</taxon>
        <taxon>Kitasatosporales</taxon>
        <taxon>Streptomycetaceae</taxon>
        <taxon>Streptomyces</taxon>
    </lineage>
</organism>
<proteinExistence type="predicted"/>
<evidence type="ECO:0000256" key="3">
    <source>
        <dbReference type="ARBA" id="ARBA00022691"/>
    </source>
</evidence>
<evidence type="ECO:0000256" key="2">
    <source>
        <dbReference type="ARBA" id="ARBA00022679"/>
    </source>
</evidence>
<accession>A0ABU3UXR4</accession>
<feature type="domain" description="Methyltransferase small" evidence="4">
    <location>
        <begin position="33"/>
        <end position="180"/>
    </location>
</feature>
<evidence type="ECO:0000256" key="1">
    <source>
        <dbReference type="ARBA" id="ARBA00022603"/>
    </source>
</evidence>
<evidence type="ECO:0000313" key="6">
    <source>
        <dbReference type="Proteomes" id="UP001257627"/>
    </source>
</evidence>
<dbReference type="InterPro" id="IPR007848">
    <property type="entry name" value="Small_mtfrase_dom"/>
</dbReference>
<comment type="caution">
    <text evidence="5">The sequence shown here is derived from an EMBL/GenBank/DDBJ whole genome shotgun (WGS) entry which is preliminary data.</text>
</comment>
<dbReference type="GO" id="GO:0008168">
    <property type="term" value="F:methyltransferase activity"/>
    <property type="evidence" value="ECO:0007669"/>
    <property type="project" value="UniProtKB-KW"/>
</dbReference>
<dbReference type="EMBL" id="JARAKF010000001">
    <property type="protein sequence ID" value="MDU8998722.1"/>
    <property type="molecule type" value="Genomic_DNA"/>
</dbReference>
<evidence type="ECO:0000259" key="4">
    <source>
        <dbReference type="Pfam" id="PF05175"/>
    </source>
</evidence>
<keyword evidence="3" id="KW-0949">S-adenosyl-L-methionine</keyword>
<keyword evidence="1 5" id="KW-0489">Methyltransferase</keyword>
<keyword evidence="6" id="KW-1185">Reference proteome</keyword>
<dbReference type="CDD" id="cd02440">
    <property type="entry name" value="AdoMet_MTases"/>
    <property type="match status" value="1"/>
</dbReference>
<reference evidence="5 6" key="1">
    <citation type="submission" date="2023-02" db="EMBL/GenBank/DDBJ databases">
        <authorList>
            <person name="Maleckis M."/>
        </authorList>
    </citation>
    <scope>NUCLEOTIDE SEQUENCE [LARGE SCALE GENOMIC DNA]</scope>
    <source>
        <strain evidence="5 6">P8-A2</strain>
    </source>
</reference>
<dbReference type="GO" id="GO:0032259">
    <property type="term" value="P:methylation"/>
    <property type="evidence" value="ECO:0007669"/>
    <property type="project" value="UniProtKB-KW"/>
</dbReference>
<dbReference type="Proteomes" id="UP001257627">
    <property type="component" value="Unassembled WGS sequence"/>
</dbReference>
<sequence length="228" mass="25330">MSFEHGLALMSVNERREPSIAEFSLLGRDWELLPGVFSPTACFSTKLFASWLPYAGADRFLEIGSGAGVIAVTAALAGCRSVTAVDIDPSAVENTRRNTRRHGVSDRVECVQSDLFSALTDPDAFDLIFWNSNFIEPPTDFASDTPIRRAIFDPGYQAHDRFLTEAPRRLSPQGRLFLGFSDLGNAEHLRELAATHGLSIRMERSTVIPYAHPIEYQLVELTRKPEDT</sequence>
<dbReference type="Pfam" id="PF05175">
    <property type="entry name" value="MTS"/>
    <property type="match status" value="1"/>
</dbReference>
<name>A0ABU3UXR4_9ACTN</name>
<dbReference type="SUPFAM" id="SSF53335">
    <property type="entry name" value="S-adenosyl-L-methionine-dependent methyltransferases"/>
    <property type="match status" value="1"/>
</dbReference>
<dbReference type="InterPro" id="IPR052190">
    <property type="entry name" value="Euk-Arch_PrmC-MTase"/>
</dbReference>
<dbReference type="Gene3D" id="3.40.50.150">
    <property type="entry name" value="Vaccinia Virus protein VP39"/>
    <property type="match status" value="1"/>
</dbReference>
<protein>
    <submittedName>
        <fullName evidence="5">Methyltransferase</fullName>
    </submittedName>
</protein>
<dbReference type="PANTHER" id="PTHR45875:SF1">
    <property type="entry name" value="METHYLTRANSFERASE N6AMT1"/>
    <property type="match status" value="1"/>
</dbReference>
<dbReference type="InterPro" id="IPR029063">
    <property type="entry name" value="SAM-dependent_MTases_sf"/>
</dbReference>
<evidence type="ECO:0000313" key="5">
    <source>
        <dbReference type="EMBL" id="MDU8998722.1"/>
    </source>
</evidence>
<gene>
    <name evidence="5" type="ORF">PU648_41450</name>
</gene>
<keyword evidence="2" id="KW-0808">Transferase</keyword>
<dbReference type="PANTHER" id="PTHR45875">
    <property type="entry name" value="METHYLTRANSFERASE N6AMT1"/>
    <property type="match status" value="1"/>
</dbReference>
<dbReference type="RefSeq" id="WP_316735363.1">
    <property type="nucleotide sequence ID" value="NZ_JARAKF010000001.1"/>
</dbReference>